<dbReference type="InterPro" id="IPR032263">
    <property type="entry name" value="Citrate-bd"/>
</dbReference>
<sequence length="299" mass="32831">MSVPGSKDAVPRRDSFLDNNDATPTTLNNNDSDFPLARAALSHPQKVHRRRDRLDWEDWTHCVAAKQAESQRENDMSLSNSRDAVVYSDAVAAQGFVGELANYAEYSGAPTEGQTYEYACIPIKVYSPDTHITGTGTTTPAGAVVDVHDSTAAPTIVHFDTSSSASGSRPAYRPFDDNTRRFVYGLQLRAIQGMLDFDYSCGRKAPSVAAMIYPFGGHHIQKFYWGTKETLLPVYTSVDEAVAKHPDPDVIFASSRSVYSSTLDILKFSSQIRSTTRLALPCTTTTHGLAPIESMLPRR</sequence>
<proteinExistence type="predicted"/>
<organism evidence="4 5">
    <name type="scientific">Favolaschia claudopus</name>
    <dbReference type="NCBI Taxonomy" id="2862362"/>
    <lineage>
        <taxon>Eukaryota</taxon>
        <taxon>Fungi</taxon>
        <taxon>Dikarya</taxon>
        <taxon>Basidiomycota</taxon>
        <taxon>Agaricomycotina</taxon>
        <taxon>Agaricomycetes</taxon>
        <taxon>Agaricomycetidae</taxon>
        <taxon>Agaricales</taxon>
        <taxon>Marasmiineae</taxon>
        <taxon>Mycenaceae</taxon>
        <taxon>Favolaschia</taxon>
    </lineage>
</organism>
<feature type="compositionally biased region" description="Polar residues" evidence="1">
    <location>
        <begin position="17"/>
        <end position="32"/>
    </location>
</feature>
<dbReference type="SUPFAM" id="SSF51735">
    <property type="entry name" value="NAD(P)-binding Rossmann-fold domains"/>
    <property type="match status" value="1"/>
</dbReference>
<dbReference type="Gene3D" id="3.40.50.720">
    <property type="entry name" value="NAD(P)-binding Rossmann-like Domain"/>
    <property type="match status" value="1"/>
</dbReference>
<feature type="domain" description="CoA-binding" evidence="2">
    <location>
        <begin position="177"/>
        <end position="266"/>
    </location>
</feature>
<dbReference type="Pfam" id="PF16114">
    <property type="entry name" value="Citrate_bind"/>
    <property type="match status" value="1"/>
</dbReference>
<reference evidence="4 5" key="1">
    <citation type="journal article" date="2024" name="J Genomics">
        <title>Draft genome sequencing and assembly of Favolaschia claudopus CIRM-BRFM 2984 isolated from oak limbs.</title>
        <authorList>
            <person name="Navarro D."/>
            <person name="Drula E."/>
            <person name="Chaduli D."/>
            <person name="Cazenave R."/>
            <person name="Ahrendt S."/>
            <person name="Wang J."/>
            <person name="Lipzen A."/>
            <person name="Daum C."/>
            <person name="Barry K."/>
            <person name="Grigoriev I.V."/>
            <person name="Favel A."/>
            <person name="Rosso M.N."/>
            <person name="Martin F."/>
        </authorList>
    </citation>
    <scope>NUCLEOTIDE SEQUENCE [LARGE SCALE GENOMIC DNA]</scope>
    <source>
        <strain evidence="4 5">CIRM-BRFM 2984</strain>
    </source>
</reference>
<dbReference type="EMBL" id="JAWWNJ010000167">
    <property type="protein sequence ID" value="KAK6977550.1"/>
    <property type="molecule type" value="Genomic_DNA"/>
</dbReference>
<dbReference type="Proteomes" id="UP001362999">
    <property type="component" value="Unassembled WGS sequence"/>
</dbReference>
<comment type="caution">
    <text evidence="4">The sequence shown here is derived from an EMBL/GenBank/DDBJ whole genome shotgun (WGS) entry which is preliminary data.</text>
</comment>
<dbReference type="InterPro" id="IPR003781">
    <property type="entry name" value="CoA-bd"/>
</dbReference>
<dbReference type="InterPro" id="IPR002020">
    <property type="entry name" value="Citrate_synthase"/>
</dbReference>
<dbReference type="GO" id="GO:0006633">
    <property type="term" value="P:fatty acid biosynthetic process"/>
    <property type="evidence" value="ECO:0007669"/>
    <property type="project" value="TreeGrafter"/>
</dbReference>
<dbReference type="PANTHER" id="PTHR23118">
    <property type="entry name" value="ATP-CITRATE SYNTHASE"/>
    <property type="match status" value="1"/>
</dbReference>
<evidence type="ECO:0000259" key="3">
    <source>
        <dbReference type="Pfam" id="PF16114"/>
    </source>
</evidence>
<evidence type="ECO:0000313" key="5">
    <source>
        <dbReference type="Proteomes" id="UP001362999"/>
    </source>
</evidence>
<feature type="region of interest" description="Disordered" evidence="1">
    <location>
        <begin position="1"/>
        <end position="33"/>
    </location>
</feature>
<dbReference type="Gene3D" id="3.40.50.261">
    <property type="entry name" value="Succinyl-CoA synthetase domains"/>
    <property type="match status" value="1"/>
</dbReference>
<dbReference type="Pfam" id="PF02629">
    <property type="entry name" value="CoA_binding"/>
    <property type="match status" value="1"/>
</dbReference>
<name>A0AAV9ZCJ7_9AGAR</name>
<gene>
    <name evidence="4" type="ORF">R3P38DRAFT_3472592</name>
</gene>
<dbReference type="AlphaFoldDB" id="A0AAV9ZCJ7"/>
<protein>
    <submittedName>
        <fullName evidence="4">Uncharacterized protein</fullName>
    </submittedName>
</protein>
<dbReference type="GO" id="GO:0005829">
    <property type="term" value="C:cytosol"/>
    <property type="evidence" value="ECO:0007669"/>
    <property type="project" value="TreeGrafter"/>
</dbReference>
<accession>A0AAV9ZCJ7</accession>
<dbReference type="GO" id="GO:0003878">
    <property type="term" value="F:ATP citrate synthase activity"/>
    <property type="evidence" value="ECO:0007669"/>
    <property type="project" value="TreeGrafter"/>
</dbReference>
<dbReference type="InterPro" id="IPR036291">
    <property type="entry name" value="NAD(P)-bd_dom_sf"/>
</dbReference>
<evidence type="ECO:0000259" key="2">
    <source>
        <dbReference type="Pfam" id="PF02629"/>
    </source>
</evidence>
<dbReference type="InterPro" id="IPR016102">
    <property type="entry name" value="Succinyl-CoA_synth-like"/>
</dbReference>
<dbReference type="GO" id="GO:0006085">
    <property type="term" value="P:acetyl-CoA biosynthetic process"/>
    <property type="evidence" value="ECO:0007669"/>
    <property type="project" value="TreeGrafter"/>
</dbReference>
<keyword evidence="5" id="KW-1185">Reference proteome</keyword>
<evidence type="ECO:0000313" key="4">
    <source>
        <dbReference type="EMBL" id="KAK6977550.1"/>
    </source>
</evidence>
<evidence type="ECO:0000256" key="1">
    <source>
        <dbReference type="SAM" id="MobiDB-lite"/>
    </source>
</evidence>
<dbReference type="PANTHER" id="PTHR23118:SF42">
    <property type="entry name" value="ATP-CITRATE SYNTHASE"/>
    <property type="match status" value="1"/>
</dbReference>
<feature type="domain" description="ATP-citrate synthase citrate-binding" evidence="3">
    <location>
        <begin position="84"/>
        <end position="120"/>
    </location>
</feature>